<dbReference type="InterPro" id="IPR021445">
    <property type="entry name" value="DUF3095"/>
</dbReference>
<evidence type="ECO:0000313" key="2">
    <source>
        <dbReference type="Proteomes" id="UP000297407"/>
    </source>
</evidence>
<protein>
    <submittedName>
        <fullName evidence="1">DUF3095 domain-containing protein</fullName>
    </submittedName>
</protein>
<dbReference type="RefSeq" id="WP_135527452.1">
    <property type="nucleotide sequence ID" value="NZ_SRLH01000009.1"/>
</dbReference>
<organism evidence="1 2">
    <name type="scientific">Flavobacterium humi</name>
    <dbReference type="NCBI Taxonomy" id="2562683"/>
    <lineage>
        <taxon>Bacteria</taxon>
        <taxon>Pseudomonadati</taxon>
        <taxon>Bacteroidota</taxon>
        <taxon>Flavobacteriia</taxon>
        <taxon>Flavobacteriales</taxon>
        <taxon>Flavobacteriaceae</taxon>
        <taxon>Flavobacterium</taxon>
    </lineage>
</organism>
<dbReference type="Pfam" id="PF11294">
    <property type="entry name" value="DUF3095"/>
    <property type="match status" value="1"/>
</dbReference>
<reference evidence="1 2" key="1">
    <citation type="submission" date="2019-04" db="EMBL/GenBank/DDBJ databases">
        <title>Flavobacterium sp. strain DS2-A Genome sequencing and assembly.</title>
        <authorList>
            <person name="Kim I."/>
        </authorList>
    </citation>
    <scope>NUCLEOTIDE SEQUENCE [LARGE SCALE GENOMIC DNA]</scope>
    <source>
        <strain evidence="1 2">DS2-A</strain>
    </source>
</reference>
<keyword evidence="2" id="KW-1185">Reference proteome</keyword>
<gene>
    <name evidence="1" type="ORF">E4635_14650</name>
</gene>
<evidence type="ECO:0000313" key="1">
    <source>
        <dbReference type="EMBL" id="TGD56679.1"/>
    </source>
</evidence>
<name>A0A4Z0L416_9FLAO</name>
<comment type="caution">
    <text evidence="1">The sequence shown here is derived from an EMBL/GenBank/DDBJ whole genome shotgun (WGS) entry which is preliminary data.</text>
</comment>
<accession>A0A4Z0L416</accession>
<dbReference type="AlphaFoldDB" id="A0A4Z0L416"/>
<dbReference type="Proteomes" id="UP000297407">
    <property type="component" value="Unassembled WGS sequence"/>
</dbReference>
<sequence>MTTGDDQFYSNLESTKTTLSALLLHQDAFRNIPKDWHVIITDITNSTEAVLNGRHHDINFIATGSIVVVLNIAFELNIHVPFFFGGDGATFIVPSCVVHKSIEALDVYSANILGNFNLNLRIGTVPVEDIYKEGHQITVAKFSGSTRLTLPVILGNGLAYAERVVKSAGFRQPSAGESNQQPNLKGMLCRWDTIEAPKKGEEIVTLLVNAKQSPEQAAVYSAILQKIDEVYGDAEARRAISVAKLRFHTTFKRLGTEMRIREGGIKLVALIKAWITCGYIRFYFNTKNGKRYLNSLVEMSDTLILDGKINTVISGTAGQRLKLVKLLDEMEAENKIIYGIHISTASVMSCYVRNIEDDHIHFVDGADGGYTKAAQMFKKKLS</sequence>
<proteinExistence type="predicted"/>
<dbReference type="OrthoDB" id="5342145at2"/>
<dbReference type="EMBL" id="SRLH01000009">
    <property type="protein sequence ID" value="TGD56679.1"/>
    <property type="molecule type" value="Genomic_DNA"/>
</dbReference>